<accession>A0A401GT67</accession>
<name>A0A401GT67_9APHY</name>
<keyword evidence="2" id="KW-1185">Reference proteome</keyword>
<dbReference type="GeneID" id="38782339"/>
<protein>
    <submittedName>
        <fullName evidence="1">Uncharacterized protein</fullName>
    </submittedName>
</protein>
<organism evidence="1 2">
    <name type="scientific">Sparassis crispa</name>
    <dbReference type="NCBI Taxonomy" id="139825"/>
    <lineage>
        <taxon>Eukaryota</taxon>
        <taxon>Fungi</taxon>
        <taxon>Dikarya</taxon>
        <taxon>Basidiomycota</taxon>
        <taxon>Agaricomycotina</taxon>
        <taxon>Agaricomycetes</taxon>
        <taxon>Polyporales</taxon>
        <taxon>Sparassidaceae</taxon>
        <taxon>Sparassis</taxon>
    </lineage>
</organism>
<dbReference type="AlphaFoldDB" id="A0A401GT67"/>
<sequence>MDEDTFMHSSHVPSQAHAEFYATHEYQSSAFLDAAEDEALTPPLPSLHAFVVFDTGLVIVDEEAVSDILSSPLPMGVPYYDDVLPCWRWRVLY</sequence>
<dbReference type="InParanoid" id="A0A401GT67"/>
<proteinExistence type="predicted"/>
<evidence type="ECO:0000313" key="1">
    <source>
        <dbReference type="EMBL" id="GBE85422.1"/>
    </source>
</evidence>
<evidence type="ECO:0000313" key="2">
    <source>
        <dbReference type="Proteomes" id="UP000287166"/>
    </source>
</evidence>
<gene>
    <name evidence="1" type="ORF">SCP_0706090</name>
</gene>
<dbReference type="EMBL" id="BFAD01000007">
    <property type="protein sequence ID" value="GBE85422.1"/>
    <property type="molecule type" value="Genomic_DNA"/>
</dbReference>
<dbReference type="Proteomes" id="UP000287166">
    <property type="component" value="Unassembled WGS sequence"/>
</dbReference>
<reference evidence="1 2" key="1">
    <citation type="journal article" date="2018" name="Sci. Rep.">
        <title>Genome sequence of the cauliflower mushroom Sparassis crispa (Hanabiratake) and its association with beneficial usage.</title>
        <authorList>
            <person name="Kiyama R."/>
            <person name="Furutani Y."/>
            <person name="Kawaguchi K."/>
            <person name="Nakanishi T."/>
        </authorList>
    </citation>
    <scope>NUCLEOTIDE SEQUENCE [LARGE SCALE GENOMIC DNA]</scope>
</reference>
<comment type="caution">
    <text evidence="1">The sequence shown here is derived from an EMBL/GenBank/DDBJ whole genome shotgun (WGS) entry which is preliminary data.</text>
</comment>
<dbReference type="RefSeq" id="XP_027616335.1">
    <property type="nucleotide sequence ID" value="XM_027760534.1"/>
</dbReference>